<dbReference type="PANTHER" id="PTHR10201:SF272">
    <property type="entry name" value="METALLOENDOPROTEINASE 5-MMP"/>
    <property type="match status" value="1"/>
</dbReference>
<keyword evidence="17" id="KW-1185">Reference proteome</keyword>
<dbReference type="Pfam" id="PF00413">
    <property type="entry name" value="Peptidase_M10"/>
    <property type="match status" value="1"/>
</dbReference>
<comment type="cofactor">
    <cofactor evidence="11">
        <name>Ca(2+)</name>
        <dbReference type="ChEBI" id="CHEBI:29108"/>
    </cofactor>
    <text evidence="11">Can bind about 5 Ca(2+) ions per subunit.</text>
</comment>
<dbReference type="Pfam" id="PF01471">
    <property type="entry name" value="PG_binding_1"/>
    <property type="match status" value="1"/>
</dbReference>
<keyword evidence="2" id="KW-0645">Protease</keyword>
<dbReference type="EMBL" id="CACSLK010027840">
    <property type="protein sequence ID" value="CAA0833687.1"/>
    <property type="molecule type" value="Genomic_DNA"/>
</dbReference>
<dbReference type="GO" id="GO:0006508">
    <property type="term" value="P:proteolysis"/>
    <property type="evidence" value="ECO:0007669"/>
    <property type="project" value="UniProtKB-KW"/>
</dbReference>
<proteinExistence type="inferred from homology"/>
<feature type="active site" evidence="10">
    <location>
        <position position="270"/>
    </location>
</feature>
<dbReference type="InterPro" id="IPR036365">
    <property type="entry name" value="PGBD-like_sf"/>
</dbReference>
<dbReference type="AlphaFoldDB" id="A0A9N7NQT7"/>
<feature type="binding site" evidence="11">
    <location>
        <position position="213"/>
    </location>
    <ligand>
        <name>Zn(2+)</name>
        <dbReference type="ChEBI" id="CHEBI:29105"/>
        <label>1</label>
    </ligand>
</feature>
<protein>
    <submittedName>
        <fullName evidence="16">Matrix metalloproteinase</fullName>
    </submittedName>
</protein>
<evidence type="ECO:0000256" key="10">
    <source>
        <dbReference type="PIRSR" id="PIRSR621190-1"/>
    </source>
</evidence>
<evidence type="ECO:0000256" key="14">
    <source>
        <dbReference type="SAM" id="SignalP"/>
    </source>
</evidence>
<feature type="domain" description="Peptidase metallopeptidase" evidence="15">
    <location>
        <begin position="147"/>
        <end position="314"/>
    </location>
</feature>
<keyword evidence="6 11" id="KW-0862">Zinc</keyword>
<feature type="binding site" description="in inhibited form" evidence="11">
    <location>
        <position position="114"/>
    </location>
    <ligand>
        <name>Zn(2+)</name>
        <dbReference type="ChEBI" id="CHEBI:29105"/>
        <label>2</label>
        <note>catalytic</note>
    </ligand>
</feature>
<evidence type="ECO:0000256" key="5">
    <source>
        <dbReference type="ARBA" id="ARBA00022801"/>
    </source>
</evidence>
<dbReference type="InterPro" id="IPR021190">
    <property type="entry name" value="Pept_M10A"/>
</dbReference>
<dbReference type="Proteomes" id="UP001153555">
    <property type="component" value="Unassembled WGS sequence"/>
</dbReference>
<feature type="binding site" evidence="11">
    <location>
        <position position="279"/>
    </location>
    <ligand>
        <name>Zn(2+)</name>
        <dbReference type="ChEBI" id="CHEBI:29105"/>
        <label>2</label>
        <note>catalytic</note>
    </ligand>
</feature>
<dbReference type="CDD" id="cd04278">
    <property type="entry name" value="ZnMc_MMP"/>
    <property type="match status" value="1"/>
</dbReference>
<comment type="caution">
    <text evidence="16">The sequence shown here is derived from an EMBL/GenBank/DDBJ whole genome shotgun (WGS) entry which is preliminary data.</text>
</comment>
<dbReference type="InterPro" id="IPR001818">
    <property type="entry name" value="Pept_M10_metallopeptidase"/>
</dbReference>
<dbReference type="InterPro" id="IPR033739">
    <property type="entry name" value="M10A_MMP"/>
</dbReference>
<evidence type="ECO:0000256" key="9">
    <source>
        <dbReference type="ARBA" id="ARBA00023180"/>
    </source>
</evidence>
<keyword evidence="7" id="KW-0482">Metalloprotease</keyword>
<feature type="binding site" evidence="11">
    <location>
        <position position="241"/>
    </location>
    <ligand>
        <name>Ca(2+)</name>
        <dbReference type="ChEBI" id="CHEBI:29108"/>
        <label>3</label>
    </ligand>
</feature>
<evidence type="ECO:0000256" key="3">
    <source>
        <dbReference type="ARBA" id="ARBA00022723"/>
    </source>
</evidence>
<feature type="binding site" evidence="11">
    <location>
        <position position="287"/>
    </location>
    <ligand>
        <name>Zn(2+)</name>
        <dbReference type="ChEBI" id="CHEBI:29105"/>
        <label>2</label>
        <note>catalytic</note>
    </ligand>
</feature>
<dbReference type="SUPFAM" id="SSF47090">
    <property type="entry name" value="PGBD-like"/>
    <property type="match status" value="1"/>
</dbReference>
<keyword evidence="3 11" id="KW-0479">Metal-binding</keyword>
<feature type="short sequence motif" description="Cysteine switch" evidence="12">
    <location>
        <begin position="112"/>
        <end position="139"/>
    </location>
</feature>
<dbReference type="OrthoDB" id="406838at2759"/>
<evidence type="ECO:0000256" key="8">
    <source>
        <dbReference type="ARBA" id="ARBA00023145"/>
    </source>
</evidence>
<feature type="chain" id="PRO_5040389332" evidence="14">
    <location>
        <begin position="16"/>
        <end position="418"/>
    </location>
</feature>
<evidence type="ECO:0000256" key="2">
    <source>
        <dbReference type="ARBA" id="ARBA00022670"/>
    </source>
</evidence>
<feature type="binding site" evidence="11">
    <location>
        <position position="211"/>
    </location>
    <ligand>
        <name>Zn(2+)</name>
        <dbReference type="ChEBI" id="CHEBI:29105"/>
        <label>1</label>
    </ligand>
</feature>
<dbReference type="GO" id="GO:0030198">
    <property type="term" value="P:extracellular matrix organization"/>
    <property type="evidence" value="ECO:0007669"/>
    <property type="project" value="TreeGrafter"/>
</dbReference>
<comment type="cofactor">
    <cofactor evidence="11">
        <name>Zn(2+)</name>
        <dbReference type="ChEBI" id="CHEBI:29105"/>
    </cofactor>
    <text evidence="11">Binds 2 Zn(2+) ions per subunit.</text>
</comment>
<reference evidence="16" key="1">
    <citation type="submission" date="2019-12" db="EMBL/GenBank/DDBJ databases">
        <authorList>
            <person name="Scholes J."/>
        </authorList>
    </citation>
    <scope>NUCLEOTIDE SEQUENCE</scope>
</reference>
<feature type="binding site" evidence="11">
    <location>
        <position position="226"/>
    </location>
    <ligand>
        <name>Zn(2+)</name>
        <dbReference type="ChEBI" id="CHEBI:29105"/>
        <label>1</label>
    </ligand>
</feature>
<dbReference type="PRINTS" id="PR00138">
    <property type="entry name" value="MATRIXIN"/>
</dbReference>
<keyword evidence="8" id="KW-0865">Zymogen</keyword>
<dbReference type="GO" id="GO:0031012">
    <property type="term" value="C:extracellular matrix"/>
    <property type="evidence" value="ECO:0007669"/>
    <property type="project" value="InterPro"/>
</dbReference>
<dbReference type="PANTHER" id="PTHR10201">
    <property type="entry name" value="MATRIX METALLOPROTEINASE"/>
    <property type="match status" value="1"/>
</dbReference>
<dbReference type="GO" id="GO:0004222">
    <property type="term" value="F:metalloendopeptidase activity"/>
    <property type="evidence" value="ECO:0007669"/>
    <property type="project" value="InterPro"/>
</dbReference>
<dbReference type="SUPFAM" id="SSF55486">
    <property type="entry name" value="Metalloproteases ('zincins'), catalytic domain"/>
    <property type="match status" value="1"/>
</dbReference>
<keyword evidence="4 14" id="KW-0732">Signal</keyword>
<feature type="binding site" evidence="11">
    <location>
        <position position="238"/>
    </location>
    <ligand>
        <name>Ca(2+)</name>
        <dbReference type="ChEBI" id="CHEBI:29108"/>
        <label>3</label>
    </ligand>
</feature>
<evidence type="ECO:0000313" key="16">
    <source>
        <dbReference type="EMBL" id="CAA0833687.1"/>
    </source>
</evidence>
<dbReference type="PROSITE" id="PS00546">
    <property type="entry name" value="CYSTEINE_SWITCH"/>
    <property type="match status" value="1"/>
</dbReference>
<evidence type="ECO:0000256" key="6">
    <source>
        <dbReference type="ARBA" id="ARBA00022833"/>
    </source>
</evidence>
<dbReference type="Gene3D" id="3.40.390.10">
    <property type="entry name" value="Collagenase (Catalytic Domain)"/>
    <property type="match status" value="1"/>
</dbReference>
<feature type="binding site" evidence="11">
    <location>
        <position position="269"/>
    </location>
    <ligand>
        <name>Zn(2+)</name>
        <dbReference type="ChEBI" id="CHEBI:29105"/>
        <label>2</label>
        <note>catalytic</note>
    </ligand>
</feature>
<keyword evidence="11" id="KW-0106">Calcium</keyword>
<dbReference type="FunFam" id="3.40.390.10:FF:000018">
    <property type="entry name" value="Metalloendoproteinase 1"/>
    <property type="match status" value="1"/>
</dbReference>
<comment type="similarity">
    <text evidence="1">Belongs to the peptidase M10A family. Matrix metalloproteinases (MMPs) subfamily.</text>
</comment>
<dbReference type="GO" id="GO:0008270">
    <property type="term" value="F:zinc ion binding"/>
    <property type="evidence" value="ECO:0007669"/>
    <property type="project" value="InterPro"/>
</dbReference>
<feature type="binding site" evidence="11">
    <location>
        <position position="236"/>
    </location>
    <ligand>
        <name>Zn(2+)</name>
        <dbReference type="ChEBI" id="CHEBI:29105"/>
        <label>1</label>
    </ligand>
</feature>
<evidence type="ECO:0000259" key="15">
    <source>
        <dbReference type="SMART" id="SM00235"/>
    </source>
</evidence>
<evidence type="ECO:0000313" key="17">
    <source>
        <dbReference type="Proteomes" id="UP001153555"/>
    </source>
</evidence>
<dbReference type="InterPro" id="IPR024079">
    <property type="entry name" value="MetalloPept_cat_dom_sf"/>
</dbReference>
<dbReference type="InterPro" id="IPR002477">
    <property type="entry name" value="Peptidoglycan-bd-like"/>
</dbReference>
<keyword evidence="5" id="KW-0378">Hydrolase</keyword>
<organism evidence="16 17">
    <name type="scientific">Striga hermonthica</name>
    <name type="common">Purple witchweed</name>
    <name type="synonym">Buchnera hermonthica</name>
    <dbReference type="NCBI Taxonomy" id="68872"/>
    <lineage>
        <taxon>Eukaryota</taxon>
        <taxon>Viridiplantae</taxon>
        <taxon>Streptophyta</taxon>
        <taxon>Embryophyta</taxon>
        <taxon>Tracheophyta</taxon>
        <taxon>Spermatophyta</taxon>
        <taxon>Magnoliopsida</taxon>
        <taxon>eudicotyledons</taxon>
        <taxon>Gunneridae</taxon>
        <taxon>Pentapetalae</taxon>
        <taxon>asterids</taxon>
        <taxon>lamiids</taxon>
        <taxon>Lamiales</taxon>
        <taxon>Orobanchaceae</taxon>
        <taxon>Buchnereae</taxon>
        <taxon>Striga</taxon>
    </lineage>
</organism>
<gene>
    <name evidence="16" type="ORF">SHERM_28945</name>
</gene>
<accession>A0A9N7NQT7</accession>
<feature type="binding site" evidence="11">
    <location>
        <position position="219"/>
    </location>
    <ligand>
        <name>Ca(2+)</name>
        <dbReference type="ChEBI" id="CHEBI:29108"/>
        <label>3</label>
    </ligand>
</feature>
<evidence type="ECO:0000256" key="13">
    <source>
        <dbReference type="SAM" id="MobiDB-lite"/>
    </source>
</evidence>
<sequence length="418" mass="45041">MVLLLLMTINSLSSAHFYPNFTSVPASLLPNASAWYAFKKLAGCHSGAKSVDGLNNLKKYFRYFGYLNSSYNDDSNDFDASLEAAVKTYQLNFNLNATGELDAPTLAQIVRPRCGNPDAVDGASTVRRRAYSAGNIHAVAHYSFFPGRPRWPSGRTRLTYAFLPENRVPESVRAAFRRAFGRWAEVTPLTFAEADSYYGADIRVGFYTGDHGDGEPFDGVLGTLAHAFSPPAGRLHLDGEEAWVVDGSYLEPESAAAAAAVDLESVAVHEIGHLLGLGHSSVEEAIMYPTISTGARRVVLAGDDIAGIQELYGSNPNYNGSTGLTPREERDMSGGGAPPGRPLQVSAFCSSQIAIPQPGACKQTCGPPSHQLRYAPGALFISLLLAKVKDELGPPRSGNQLIVEKELLESWHRETSGE</sequence>
<dbReference type="GO" id="GO:0030574">
    <property type="term" value="P:collagen catabolic process"/>
    <property type="evidence" value="ECO:0007669"/>
    <property type="project" value="TreeGrafter"/>
</dbReference>
<feature type="binding site" evidence="11">
    <location>
        <position position="273"/>
    </location>
    <ligand>
        <name>Zn(2+)</name>
        <dbReference type="ChEBI" id="CHEBI:29105"/>
        <label>2</label>
        <note>catalytic</note>
    </ligand>
</feature>
<feature type="region of interest" description="Disordered" evidence="13">
    <location>
        <begin position="316"/>
        <end position="338"/>
    </location>
</feature>
<evidence type="ECO:0000256" key="12">
    <source>
        <dbReference type="PIRSR" id="PIRSR621190-5"/>
    </source>
</evidence>
<feature type="signal peptide" evidence="14">
    <location>
        <begin position="1"/>
        <end position="15"/>
    </location>
</feature>
<feature type="binding site" evidence="11">
    <location>
        <position position="241"/>
    </location>
    <ligand>
        <name>Ca(2+)</name>
        <dbReference type="ChEBI" id="CHEBI:29108"/>
        <label>1</label>
    </ligand>
</feature>
<dbReference type="SMART" id="SM00235">
    <property type="entry name" value="ZnMc"/>
    <property type="match status" value="1"/>
</dbReference>
<evidence type="ECO:0000256" key="11">
    <source>
        <dbReference type="PIRSR" id="PIRSR621190-2"/>
    </source>
</evidence>
<feature type="binding site" evidence="11">
    <location>
        <position position="201"/>
    </location>
    <ligand>
        <name>Ca(2+)</name>
        <dbReference type="ChEBI" id="CHEBI:29108"/>
        <label>2</label>
    </ligand>
</feature>
<dbReference type="InterPro" id="IPR021158">
    <property type="entry name" value="Pept_M10A_Zn_BS"/>
</dbReference>
<keyword evidence="9" id="KW-0325">Glycoprotein</keyword>
<evidence type="ECO:0000256" key="7">
    <source>
        <dbReference type="ARBA" id="ARBA00023049"/>
    </source>
</evidence>
<evidence type="ECO:0000256" key="1">
    <source>
        <dbReference type="ARBA" id="ARBA00009614"/>
    </source>
</evidence>
<name>A0A9N7NQT7_STRHE</name>
<dbReference type="InterPro" id="IPR006026">
    <property type="entry name" value="Peptidase_Metallo"/>
</dbReference>
<feature type="binding site" evidence="11">
    <location>
        <position position="218"/>
    </location>
    <ligand>
        <name>Ca(2+)</name>
        <dbReference type="ChEBI" id="CHEBI:29108"/>
        <label>3</label>
    </ligand>
</feature>
<evidence type="ECO:0000256" key="4">
    <source>
        <dbReference type="ARBA" id="ARBA00022729"/>
    </source>
</evidence>